<protein>
    <submittedName>
        <fullName evidence="1">Uncharacterized protein</fullName>
    </submittedName>
</protein>
<dbReference type="AlphaFoldDB" id="A0A2P2MZQ6"/>
<evidence type="ECO:0000313" key="1">
    <source>
        <dbReference type="EMBL" id="MBX35674.1"/>
    </source>
</evidence>
<dbReference type="EMBL" id="GGEC01055190">
    <property type="protein sequence ID" value="MBX35674.1"/>
    <property type="molecule type" value="Transcribed_RNA"/>
</dbReference>
<sequence>MHVIMPPLHIPIIFEYNLEWFTLPWMFSKVFL</sequence>
<proteinExistence type="predicted"/>
<name>A0A2P2MZQ6_RHIMU</name>
<accession>A0A2P2MZQ6</accession>
<organism evidence="1">
    <name type="scientific">Rhizophora mucronata</name>
    <name type="common">Asiatic mangrove</name>
    <dbReference type="NCBI Taxonomy" id="61149"/>
    <lineage>
        <taxon>Eukaryota</taxon>
        <taxon>Viridiplantae</taxon>
        <taxon>Streptophyta</taxon>
        <taxon>Embryophyta</taxon>
        <taxon>Tracheophyta</taxon>
        <taxon>Spermatophyta</taxon>
        <taxon>Magnoliopsida</taxon>
        <taxon>eudicotyledons</taxon>
        <taxon>Gunneridae</taxon>
        <taxon>Pentapetalae</taxon>
        <taxon>rosids</taxon>
        <taxon>fabids</taxon>
        <taxon>Malpighiales</taxon>
        <taxon>Rhizophoraceae</taxon>
        <taxon>Rhizophora</taxon>
    </lineage>
</organism>
<reference evidence="1" key="1">
    <citation type="submission" date="2018-02" db="EMBL/GenBank/DDBJ databases">
        <title>Rhizophora mucronata_Transcriptome.</title>
        <authorList>
            <person name="Meera S.P."/>
            <person name="Sreeshan A."/>
            <person name="Augustine A."/>
        </authorList>
    </citation>
    <scope>NUCLEOTIDE SEQUENCE</scope>
    <source>
        <tissue evidence="1">Leaf</tissue>
    </source>
</reference>